<dbReference type="PANTHER" id="PTHR33178">
    <property type="match status" value="1"/>
</dbReference>
<dbReference type="InterPro" id="IPR011008">
    <property type="entry name" value="Dimeric_a/b-barrel"/>
</dbReference>
<protein>
    <recommendedName>
        <fullName evidence="2">Stress-response A/B barrel domain-containing protein</fullName>
    </recommendedName>
</protein>
<dbReference type="GeneID" id="25270438"/>
<dbReference type="EMBL" id="HG670635">
    <property type="protein sequence ID" value="CDI77362.1"/>
    <property type="molecule type" value="Genomic_DNA"/>
</dbReference>
<evidence type="ECO:0000256" key="1">
    <source>
        <dbReference type="ARBA" id="ARBA00011738"/>
    </source>
</evidence>
<dbReference type="AlphaFoldDB" id="U6GCT7"/>
<dbReference type="SMART" id="SM00886">
    <property type="entry name" value="Dabb"/>
    <property type="match status" value="1"/>
</dbReference>
<proteinExistence type="predicted"/>
<dbReference type="OrthoDB" id="42919at2759"/>
<organism evidence="3 4">
    <name type="scientific">Eimeria acervulina</name>
    <name type="common">Coccidian parasite</name>
    <dbReference type="NCBI Taxonomy" id="5801"/>
    <lineage>
        <taxon>Eukaryota</taxon>
        <taxon>Sar</taxon>
        <taxon>Alveolata</taxon>
        <taxon>Apicomplexa</taxon>
        <taxon>Conoidasida</taxon>
        <taxon>Coccidia</taxon>
        <taxon>Eucoccidiorida</taxon>
        <taxon>Eimeriorina</taxon>
        <taxon>Eimeriidae</taxon>
        <taxon>Eimeria</taxon>
    </lineage>
</organism>
<dbReference type="Proteomes" id="UP000018050">
    <property type="component" value="Unassembled WGS sequence"/>
</dbReference>
<dbReference type="RefSeq" id="XP_013252275.1">
    <property type="nucleotide sequence ID" value="XM_013396821.1"/>
</dbReference>
<evidence type="ECO:0000313" key="3">
    <source>
        <dbReference type="EMBL" id="CDI77362.1"/>
    </source>
</evidence>
<dbReference type="InterPro" id="IPR013097">
    <property type="entry name" value="Dabb"/>
</dbReference>
<keyword evidence="4" id="KW-1185">Reference proteome</keyword>
<dbReference type="PROSITE" id="PS51502">
    <property type="entry name" value="S_R_A_B_BARREL"/>
    <property type="match status" value="1"/>
</dbReference>
<dbReference type="InterPro" id="IPR044662">
    <property type="entry name" value="HS1/DABB1-like"/>
</dbReference>
<comment type="subunit">
    <text evidence="1">Homodimer.</text>
</comment>
<dbReference type="VEuPathDB" id="ToxoDB:EAH_00023680"/>
<gene>
    <name evidence="3" type="ORF">EAH_00023680</name>
</gene>
<dbReference type="Gene3D" id="3.30.70.100">
    <property type="match status" value="1"/>
</dbReference>
<accession>U6GCT7</accession>
<dbReference type="Pfam" id="PF07876">
    <property type="entry name" value="Dabb"/>
    <property type="match status" value="1"/>
</dbReference>
<evidence type="ECO:0000259" key="2">
    <source>
        <dbReference type="PROSITE" id="PS51502"/>
    </source>
</evidence>
<name>U6GCT7_EIMAC</name>
<dbReference type="SUPFAM" id="SSF54909">
    <property type="entry name" value="Dimeric alpha+beta barrel"/>
    <property type="match status" value="1"/>
</dbReference>
<dbReference type="OMA" id="VHIVCFK"/>
<sequence length="106" mass="12155">MAAINPCLRLVHIVCFKFKPDTPASVHQSMAADAEGLTSSIKTIQFTLFFRPSFTEERTKGFTHVLHSQFNNRADLETYAKHPLHLEFVAKYKPHFEDVMAFDIEV</sequence>
<reference evidence="3" key="2">
    <citation type="submission" date="2013-10" db="EMBL/GenBank/DDBJ databases">
        <authorList>
            <person name="Aslett M."/>
        </authorList>
    </citation>
    <scope>NUCLEOTIDE SEQUENCE</scope>
    <source>
        <strain evidence="3">Houghton</strain>
    </source>
</reference>
<feature type="domain" description="Stress-response A/B barrel" evidence="2">
    <location>
        <begin position="10"/>
        <end position="104"/>
    </location>
</feature>
<evidence type="ECO:0000313" key="4">
    <source>
        <dbReference type="Proteomes" id="UP000018050"/>
    </source>
</evidence>
<reference evidence="3" key="1">
    <citation type="submission" date="2013-10" db="EMBL/GenBank/DDBJ databases">
        <title>Genomic analysis of the causative agents of coccidiosis in chickens.</title>
        <authorList>
            <person name="Reid A.J."/>
            <person name="Blake D."/>
            <person name="Billington K."/>
            <person name="Browne H."/>
            <person name="Dunn M."/>
            <person name="Hung S."/>
            <person name="Kawahara F."/>
            <person name="Miranda-Saavedra D."/>
            <person name="Mourier T."/>
            <person name="Nagra H."/>
            <person name="Otto T.D."/>
            <person name="Rawlings N."/>
            <person name="Sanchez A."/>
            <person name="Sanders M."/>
            <person name="Subramaniam C."/>
            <person name="Tay Y."/>
            <person name="Dear P."/>
            <person name="Doerig C."/>
            <person name="Gruber A."/>
            <person name="Parkinson J."/>
            <person name="Shirley M."/>
            <person name="Wan K.L."/>
            <person name="Berriman M."/>
            <person name="Tomley F."/>
            <person name="Pain A."/>
        </authorList>
    </citation>
    <scope>NUCLEOTIDE SEQUENCE</scope>
    <source>
        <strain evidence="3">Houghton</strain>
    </source>
</reference>
<dbReference type="PANTHER" id="PTHR33178:SF10">
    <property type="entry name" value="STRESS-RESPONSE A_B BARREL DOMAIN-CONTAINING PROTEIN"/>
    <property type="match status" value="1"/>
</dbReference>